<dbReference type="OrthoDB" id="2919534at2759"/>
<sequence>MIRLELTIGDLKASALFHIIDSRITYKLLLGRLWIHGNGVESLKGLKTKDGLDPEADKLMAKVGYDFTAHIEFKSLKIHEQLEFSSIQKKLLLEGHAIPVSRKGLGYKLLEPICITRKRKEKVVDNNDITIEEVDSMEEKEGLLKVKRYDVILTDPEKEDSEQGEGETSCHHITIIEESEIETPEEDAKRGEPWYNRGSIPNFH</sequence>
<dbReference type="EMBL" id="SSTE01005189">
    <property type="protein sequence ID" value="KAA0060831.1"/>
    <property type="molecule type" value="Genomic_DNA"/>
</dbReference>
<organism evidence="2 3">
    <name type="scientific">Cucumis melo var. makuwa</name>
    <name type="common">Oriental melon</name>
    <dbReference type="NCBI Taxonomy" id="1194695"/>
    <lineage>
        <taxon>Eukaryota</taxon>
        <taxon>Viridiplantae</taxon>
        <taxon>Streptophyta</taxon>
        <taxon>Embryophyta</taxon>
        <taxon>Tracheophyta</taxon>
        <taxon>Spermatophyta</taxon>
        <taxon>Magnoliopsida</taxon>
        <taxon>eudicotyledons</taxon>
        <taxon>Gunneridae</taxon>
        <taxon>Pentapetalae</taxon>
        <taxon>rosids</taxon>
        <taxon>fabids</taxon>
        <taxon>Cucurbitales</taxon>
        <taxon>Cucurbitaceae</taxon>
        <taxon>Benincaseae</taxon>
        <taxon>Cucumis</taxon>
    </lineage>
</organism>
<feature type="region of interest" description="Disordered" evidence="1">
    <location>
        <begin position="155"/>
        <end position="204"/>
    </location>
</feature>
<evidence type="ECO:0000256" key="1">
    <source>
        <dbReference type="SAM" id="MobiDB-lite"/>
    </source>
</evidence>
<gene>
    <name evidence="2" type="ORF">E6C27_scaffold137G00570</name>
</gene>
<reference evidence="2 3" key="1">
    <citation type="submission" date="2019-08" db="EMBL/GenBank/DDBJ databases">
        <title>Draft genome sequences of two oriental melons (Cucumis melo L. var makuwa).</title>
        <authorList>
            <person name="Kwon S.-Y."/>
        </authorList>
    </citation>
    <scope>NUCLEOTIDE SEQUENCE [LARGE SCALE GENOMIC DNA]</scope>
    <source>
        <strain evidence="3">cv. SW 3</strain>
        <tissue evidence="2">Leaf</tissue>
    </source>
</reference>
<evidence type="ECO:0000313" key="2">
    <source>
        <dbReference type="EMBL" id="KAA0060831.1"/>
    </source>
</evidence>
<evidence type="ECO:0000313" key="3">
    <source>
        <dbReference type="Proteomes" id="UP000321393"/>
    </source>
</evidence>
<accession>A0A5A7V4Y0</accession>
<dbReference type="AlphaFoldDB" id="A0A5A7V4Y0"/>
<name>A0A5A7V4Y0_CUCMM</name>
<dbReference type="Proteomes" id="UP000321393">
    <property type="component" value="Unassembled WGS sequence"/>
</dbReference>
<protein>
    <submittedName>
        <fullName evidence="2">Uncharacterized protein</fullName>
    </submittedName>
</protein>
<comment type="caution">
    <text evidence="2">The sequence shown here is derived from an EMBL/GenBank/DDBJ whole genome shotgun (WGS) entry which is preliminary data.</text>
</comment>
<proteinExistence type="predicted"/>